<sequence length="115" mass="12827">MREIRISYIHRLRPTIPPLRGIAKEFSPKLLSTLWPAATAVVCPPTFPPQEEVAIALWSPHEATINILTAAANQGRGEKGPLPSSQTGKYQKLRISGDINPAHRHRRYYCHAAKP</sequence>
<evidence type="ECO:0000313" key="1">
    <source>
        <dbReference type="EMBL" id="CAK9269472.1"/>
    </source>
</evidence>
<proteinExistence type="predicted"/>
<protein>
    <submittedName>
        <fullName evidence="1">Uncharacterized protein</fullName>
    </submittedName>
</protein>
<reference evidence="1 2" key="1">
    <citation type="submission" date="2024-02" db="EMBL/GenBank/DDBJ databases">
        <authorList>
            <consortium name="ELIXIR-Norway"/>
            <consortium name="Elixir Norway"/>
        </authorList>
    </citation>
    <scope>NUCLEOTIDE SEQUENCE [LARGE SCALE GENOMIC DNA]</scope>
</reference>
<dbReference type="Proteomes" id="UP001497444">
    <property type="component" value="Chromosome 2"/>
</dbReference>
<dbReference type="EMBL" id="OZ020097">
    <property type="protein sequence ID" value="CAK9269472.1"/>
    <property type="molecule type" value="Genomic_DNA"/>
</dbReference>
<organism evidence="1 2">
    <name type="scientific">Sphagnum jensenii</name>
    <dbReference type="NCBI Taxonomy" id="128206"/>
    <lineage>
        <taxon>Eukaryota</taxon>
        <taxon>Viridiplantae</taxon>
        <taxon>Streptophyta</taxon>
        <taxon>Embryophyta</taxon>
        <taxon>Bryophyta</taxon>
        <taxon>Sphagnophytina</taxon>
        <taxon>Sphagnopsida</taxon>
        <taxon>Sphagnales</taxon>
        <taxon>Sphagnaceae</taxon>
        <taxon>Sphagnum</taxon>
    </lineage>
</organism>
<name>A0ABP0WVS9_9BRYO</name>
<evidence type="ECO:0000313" key="2">
    <source>
        <dbReference type="Proteomes" id="UP001497444"/>
    </source>
</evidence>
<gene>
    <name evidence="1" type="ORF">CSSPJE1EN1_LOCUS14950</name>
</gene>
<accession>A0ABP0WVS9</accession>
<keyword evidence="2" id="KW-1185">Reference proteome</keyword>